<evidence type="ECO:0000313" key="1">
    <source>
        <dbReference type="EMBL" id="SAK39694.1"/>
    </source>
</evidence>
<accession>A0A157Z2E5</accession>
<reference evidence="1" key="1">
    <citation type="submission" date="2016-01" db="EMBL/GenBank/DDBJ databases">
        <authorList>
            <person name="Peeters C."/>
        </authorList>
    </citation>
    <scope>NUCLEOTIDE SEQUENCE [LARGE SCALE GENOMIC DNA]</scope>
    <source>
        <strain evidence="1">LMG 29325</strain>
    </source>
</reference>
<organism evidence="1 2">
    <name type="scientific">Caballeronia glebae</name>
    <dbReference type="NCBI Taxonomy" id="1777143"/>
    <lineage>
        <taxon>Bacteria</taxon>
        <taxon>Pseudomonadati</taxon>
        <taxon>Pseudomonadota</taxon>
        <taxon>Betaproteobacteria</taxon>
        <taxon>Burkholderiales</taxon>
        <taxon>Burkholderiaceae</taxon>
        <taxon>Caballeronia</taxon>
    </lineage>
</organism>
<dbReference type="AlphaFoldDB" id="A0A157Z2E5"/>
<sequence length="88" mass="9766">MNLLVWNLPPRCAARDVRRFLEHELGKYASDIEVHGAGTAHAYATARLATDVPYIGEAIAQKLCHQRFKDEPLRARASASGDASIRLH</sequence>
<dbReference type="RefSeq" id="WP_086965164.1">
    <property type="nucleotide sequence ID" value="NZ_FCOJ02000001.1"/>
</dbReference>
<proteinExistence type="predicted"/>
<keyword evidence="2" id="KW-1185">Reference proteome</keyword>
<dbReference type="OrthoDB" id="9107458at2"/>
<name>A0A157Z2E5_9BURK</name>
<evidence type="ECO:0000313" key="2">
    <source>
        <dbReference type="Proteomes" id="UP000054596"/>
    </source>
</evidence>
<gene>
    <name evidence="1" type="ORF">AWB82_00121</name>
</gene>
<dbReference type="Proteomes" id="UP000054596">
    <property type="component" value="Unassembled WGS sequence"/>
</dbReference>
<dbReference type="EMBL" id="FCOJ02000001">
    <property type="protein sequence ID" value="SAK39694.1"/>
    <property type="molecule type" value="Genomic_DNA"/>
</dbReference>
<protein>
    <submittedName>
        <fullName evidence="1">Uncharacterized protein</fullName>
    </submittedName>
</protein>
<dbReference type="STRING" id="1777143.AWB82_00121"/>
<comment type="caution">
    <text evidence="1">The sequence shown here is derived from an EMBL/GenBank/DDBJ whole genome shotgun (WGS) entry which is preliminary data.</text>
</comment>